<dbReference type="CDD" id="cd00761">
    <property type="entry name" value="Glyco_tranf_GTA_type"/>
    <property type="match status" value="1"/>
</dbReference>
<dbReference type="RefSeq" id="WP_193931867.1">
    <property type="nucleotide sequence ID" value="NZ_CAWPMZ010000043.1"/>
</dbReference>
<comment type="caution">
    <text evidence="2">The sequence shown here is derived from an EMBL/GenBank/DDBJ whole genome shotgun (WGS) entry which is preliminary data.</text>
</comment>
<dbReference type="InterPro" id="IPR050834">
    <property type="entry name" value="Glycosyltransf_2"/>
</dbReference>
<dbReference type="InterPro" id="IPR029044">
    <property type="entry name" value="Nucleotide-diphossugar_trans"/>
</dbReference>
<dbReference type="PANTHER" id="PTHR43685">
    <property type="entry name" value="GLYCOSYLTRANSFERASE"/>
    <property type="match status" value="1"/>
</dbReference>
<evidence type="ECO:0000259" key="1">
    <source>
        <dbReference type="Pfam" id="PF00535"/>
    </source>
</evidence>
<feature type="domain" description="Glycosyltransferase 2-like" evidence="1">
    <location>
        <begin position="20"/>
        <end position="183"/>
    </location>
</feature>
<name>A0ABR9UQY3_9CHRO</name>
<proteinExistence type="predicted"/>
<evidence type="ECO:0000313" key="2">
    <source>
        <dbReference type="EMBL" id="MBE9190692.1"/>
    </source>
</evidence>
<dbReference type="Pfam" id="PF00535">
    <property type="entry name" value="Glycos_transf_2"/>
    <property type="match status" value="1"/>
</dbReference>
<protein>
    <submittedName>
        <fullName evidence="2">Glycosyltransferase family 2 protein</fullName>
    </submittedName>
</protein>
<evidence type="ECO:0000313" key="3">
    <source>
        <dbReference type="Proteomes" id="UP000651156"/>
    </source>
</evidence>
<reference evidence="2 3" key="1">
    <citation type="submission" date="2020-10" db="EMBL/GenBank/DDBJ databases">
        <authorList>
            <person name="Castelo-Branco R."/>
            <person name="Eusebio N."/>
            <person name="Adriana R."/>
            <person name="Vieira A."/>
            <person name="Brugerolle De Fraissinette N."/>
            <person name="Rezende De Castro R."/>
            <person name="Schneider M.P."/>
            <person name="Vasconcelos V."/>
            <person name="Leao P.N."/>
        </authorList>
    </citation>
    <scope>NUCLEOTIDE SEQUENCE [LARGE SCALE GENOMIC DNA]</scope>
    <source>
        <strain evidence="2 3">LEGE 06123</strain>
    </source>
</reference>
<gene>
    <name evidence="2" type="ORF">IQ230_10065</name>
</gene>
<keyword evidence="3" id="KW-1185">Reference proteome</keyword>
<dbReference type="Proteomes" id="UP000651156">
    <property type="component" value="Unassembled WGS sequence"/>
</dbReference>
<dbReference type="SUPFAM" id="SSF53448">
    <property type="entry name" value="Nucleotide-diphospho-sugar transferases"/>
    <property type="match status" value="1"/>
</dbReference>
<organism evidence="2 3">
    <name type="scientific">Gloeocapsopsis crepidinum LEGE 06123</name>
    <dbReference type="NCBI Taxonomy" id="588587"/>
    <lineage>
        <taxon>Bacteria</taxon>
        <taxon>Bacillati</taxon>
        <taxon>Cyanobacteriota</taxon>
        <taxon>Cyanophyceae</taxon>
        <taxon>Oscillatoriophycideae</taxon>
        <taxon>Chroococcales</taxon>
        <taxon>Chroococcaceae</taxon>
        <taxon>Gloeocapsopsis</taxon>
    </lineage>
</organism>
<dbReference type="PANTHER" id="PTHR43685:SF2">
    <property type="entry name" value="GLYCOSYLTRANSFERASE 2-LIKE DOMAIN-CONTAINING PROTEIN"/>
    <property type="match status" value="1"/>
</dbReference>
<accession>A0ABR9UQY3</accession>
<sequence length="323" mass="37386">MAMLTQNLLQEYYNQAVDVSVIIPTHNRISMLEDALASVFLQDFDGTVEIIVIDDNSQDRTSEIISKKYPKVRLISLQQNVGAYAARNKALLEAKGKYIAFLDSDDLWEKNYLKTQVTALEGKTRCFCISDLVVWNTTKNQKQIFVQKPNLEKYTSLIHHFLVASFIYTPSSVVIPRKAFDEVGLFDETIRIGEDAALYERCIISGYQPIFTEIPLAIKRKHSSEQLTNAKNLENRKKHRFDRVNKLYPLIEKQFSIVPLQRIHAEIHADFASQYISKNYILHWLASSIASAHSASLKYTFFNMIDDMKELLHRQLIRYRKNT</sequence>
<dbReference type="Gene3D" id="3.90.550.10">
    <property type="entry name" value="Spore Coat Polysaccharide Biosynthesis Protein SpsA, Chain A"/>
    <property type="match status" value="1"/>
</dbReference>
<dbReference type="EMBL" id="JADEWN010000020">
    <property type="protein sequence ID" value="MBE9190692.1"/>
    <property type="molecule type" value="Genomic_DNA"/>
</dbReference>
<dbReference type="InterPro" id="IPR001173">
    <property type="entry name" value="Glyco_trans_2-like"/>
</dbReference>